<dbReference type="GO" id="GO:0005737">
    <property type="term" value="C:cytoplasm"/>
    <property type="evidence" value="ECO:0007669"/>
    <property type="project" value="TreeGrafter"/>
</dbReference>
<evidence type="ECO:0000313" key="2">
    <source>
        <dbReference type="EMBL" id="MBO0343793.1"/>
    </source>
</evidence>
<name>A0A939J7Y6_9HYPH</name>
<accession>A0A939J7Y6</accession>
<dbReference type="InterPro" id="IPR002575">
    <property type="entry name" value="Aminoglycoside_PTrfase"/>
</dbReference>
<protein>
    <submittedName>
        <fullName evidence="2">Phosphotransferase</fullName>
    </submittedName>
</protein>
<dbReference type="PANTHER" id="PTHR22603">
    <property type="entry name" value="CHOLINE/ETHANOALAMINE KINASE"/>
    <property type="match status" value="1"/>
</dbReference>
<sequence length="275" mass="29920">MSDDMPLRQHLGPLLSAQRLAGLTNLVFWISSENGEFVLRLPRQEAAGIIDRHAECANLQAAADLGVTPRPLYCDPTTGRLLLPAIQTQGDATAEALGGLLAALHASSVSFAFERDLFSYLRERAAALSGAEELQALSAPLCGQVEALLAELDTCPLVPSHFDPSPGNVLVSGDDLYLIDFEYAAMAPAGWDLAYAVLEHEMSRQEEMQFLQAYAVRAPLPPIEEVERYKVVCDTVSMLWALGQHKAGSDADDFLAFAEARRDRAQSRLKQLPVS</sequence>
<reference evidence="2" key="1">
    <citation type="submission" date="2021-03" db="EMBL/GenBank/DDBJ databases">
        <title>Roseibium sp. CAU 1637 isolated from Incheon.</title>
        <authorList>
            <person name="Kim W."/>
        </authorList>
    </citation>
    <scope>NUCLEOTIDE SEQUENCE</scope>
    <source>
        <strain evidence="2">CAU 1637</strain>
    </source>
</reference>
<proteinExistence type="predicted"/>
<dbReference type="PANTHER" id="PTHR22603:SF66">
    <property type="entry name" value="ETHANOLAMINE KINASE"/>
    <property type="match status" value="1"/>
</dbReference>
<dbReference type="Gene3D" id="3.90.1200.10">
    <property type="match status" value="1"/>
</dbReference>
<dbReference type="AlphaFoldDB" id="A0A939J7Y6"/>
<keyword evidence="3" id="KW-1185">Reference proteome</keyword>
<dbReference type="CDD" id="cd05151">
    <property type="entry name" value="ChoK-like"/>
    <property type="match status" value="1"/>
</dbReference>
<organism evidence="2 3">
    <name type="scientific">Roseibium limicola</name>
    <dbReference type="NCBI Taxonomy" id="2816037"/>
    <lineage>
        <taxon>Bacteria</taxon>
        <taxon>Pseudomonadati</taxon>
        <taxon>Pseudomonadota</taxon>
        <taxon>Alphaproteobacteria</taxon>
        <taxon>Hyphomicrobiales</taxon>
        <taxon>Stappiaceae</taxon>
        <taxon>Roseibium</taxon>
    </lineage>
</organism>
<evidence type="ECO:0000259" key="1">
    <source>
        <dbReference type="Pfam" id="PF01636"/>
    </source>
</evidence>
<comment type="caution">
    <text evidence="2">The sequence shown here is derived from an EMBL/GenBank/DDBJ whole genome shotgun (WGS) entry which is preliminary data.</text>
</comment>
<dbReference type="Proteomes" id="UP000664779">
    <property type="component" value="Unassembled WGS sequence"/>
</dbReference>
<evidence type="ECO:0000313" key="3">
    <source>
        <dbReference type="Proteomes" id="UP000664779"/>
    </source>
</evidence>
<gene>
    <name evidence="2" type="ORF">J0X15_01050</name>
</gene>
<dbReference type="Pfam" id="PF01636">
    <property type="entry name" value="APH"/>
    <property type="match status" value="1"/>
</dbReference>
<feature type="domain" description="Aminoglycoside phosphotransferase" evidence="1">
    <location>
        <begin position="21"/>
        <end position="216"/>
    </location>
</feature>
<dbReference type="GO" id="GO:0004305">
    <property type="term" value="F:ethanolamine kinase activity"/>
    <property type="evidence" value="ECO:0007669"/>
    <property type="project" value="TreeGrafter"/>
</dbReference>
<dbReference type="EMBL" id="JAFLNF010000001">
    <property type="protein sequence ID" value="MBO0343793.1"/>
    <property type="molecule type" value="Genomic_DNA"/>
</dbReference>
<dbReference type="InterPro" id="IPR011009">
    <property type="entry name" value="Kinase-like_dom_sf"/>
</dbReference>
<dbReference type="SUPFAM" id="SSF56112">
    <property type="entry name" value="Protein kinase-like (PK-like)"/>
    <property type="match status" value="1"/>
</dbReference>
<dbReference type="GO" id="GO:0006646">
    <property type="term" value="P:phosphatidylethanolamine biosynthetic process"/>
    <property type="evidence" value="ECO:0007669"/>
    <property type="project" value="TreeGrafter"/>
</dbReference>
<dbReference type="Gene3D" id="3.30.200.20">
    <property type="entry name" value="Phosphorylase Kinase, domain 1"/>
    <property type="match status" value="1"/>
</dbReference>
<dbReference type="RefSeq" id="WP_206937492.1">
    <property type="nucleotide sequence ID" value="NZ_JAFLNF010000001.1"/>
</dbReference>